<evidence type="ECO:0000313" key="2">
    <source>
        <dbReference type="EMBL" id="RXF71681.1"/>
    </source>
</evidence>
<evidence type="ECO:0000259" key="1">
    <source>
        <dbReference type="SMART" id="SM01248"/>
    </source>
</evidence>
<dbReference type="InterPro" id="IPR039022">
    <property type="entry name" value="KaiB-like"/>
</dbReference>
<dbReference type="Gene3D" id="3.40.30.10">
    <property type="entry name" value="Glutaredoxin"/>
    <property type="match status" value="1"/>
</dbReference>
<accession>A0A4Q0ME17</accession>
<feature type="domain" description="KaiB" evidence="1">
    <location>
        <begin position="21"/>
        <end position="102"/>
    </location>
</feature>
<comment type="caution">
    <text evidence="2">The sequence shown here is derived from an EMBL/GenBank/DDBJ whole genome shotgun (WGS) entry which is preliminary data.</text>
</comment>
<dbReference type="InterPro" id="IPR011649">
    <property type="entry name" value="KaiB_domain"/>
</dbReference>
<name>A0A4Q0ME17_9SPHI</name>
<dbReference type="SMART" id="SM01248">
    <property type="entry name" value="KaiB"/>
    <property type="match status" value="1"/>
</dbReference>
<dbReference type="CDD" id="cd02978">
    <property type="entry name" value="KaiB_like"/>
    <property type="match status" value="1"/>
</dbReference>
<dbReference type="Proteomes" id="UP000290848">
    <property type="component" value="Unassembled WGS sequence"/>
</dbReference>
<evidence type="ECO:0000313" key="3">
    <source>
        <dbReference type="Proteomes" id="UP000290848"/>
    </source>
</evidence>
<dbReference type="PANTHER" id="PTHR41709">
    <property type="entry name" value="KAIB-LIKE PROTEIN 1"/>
    <property type="match status" value="1"/>
</dbReference>
<organism evidence="2 3">
    <name type="scientific">Arcticibacter tournemirensis</name>
    <dbReference type="NCBI Taxonomy" id="699437"/>
    <lineage>
        <taxon>Bacteria</taxon>
        <taxon>Pseudomonadati</taxon>
        <taxon>Bacteroidota</taxon>
        <taxon>Sphingobacteriia</taxon>
        <taxon>Sphingobacteriales</taxon>
        <taxon>Sphingobacteriaceae</taxon>
        <taxon>Arcticibacter</taxon>
    </lineage>
</organism>
<dbReference type="EMBL" id="RXOC01000002">
    <property type="protein sequence ID" value="RXF71681.1"/>
    <property type="molecule type" value="Genomic_DNA"/>
</dbReference>
<reference evidence="2 3" key="1">
    <citation type="submission" date="2018-12" db="EMBL/GenBank/DDBJ databases">
        <title>The Draft Genome Sequence of the Soil Bacterium Pedobacter tournemirensis R1.</title>
        <authorList>
            <person name="He J."/>
        </authorList>
    </citation>
    <scope>NUCLEOTIDE SEQUENCE [LARGE SCALE GENOMIC DNA]</scope>
    <source>
        <strain evidence="2 3">R1</strain>
    </source>
</reference>
<sequence length="103" mass="11401">MITETDNANIPGNEQPAYVLQLFITGASHNSIRAVNNLKGICDTYLKGRYTLEITDIYQQPLIAEKEQIIALPLLIKKSPLPLKRLIGDLSDTQKVLIGLGLQ</sequence>
<dbReference type="SUPFAM" id="SSF52833">
    <property type="entry name" value="Thioredoxin-like"/>
    <property type="match status" value="1"/>
</dbReference>
<dbReference type="AlphaFoldDB" id="A0A4Q0ME17"/>
<dbReference type="Pfam" id="PF07689">
    <property type="entry name" value="KaiB"/>
    <property type="match status" value="1"/>
</dbReference>
<dbReference type="PANTHER" id="PTHR41709:SF2">
    <property type="entry name" value="CIRCADIAN CLOCK PROTEIN KAIB2"/>
    <property type="match status" value="1"/>
</dbReference>
<protein>
    <submittedName>
        <fullName evidence="2">Circadian clock protein KaiB</fullName>
    </submittedName>
</protein>
<proteinExistence type="predicted"/>
<dbReference type="InterPro" id="IPR036249">
    <property type="entry name" value="Thioredoxin-like_sf"/>
</dbReference>
<dbReference type="GO" id="GO:0048511">
    <property type="term" value="P:rhythmic process"/>
    <property type="evidence" value="ECO:0007669"/>
    <property type="project" value="InterPro"/>
</dbReference>
<dbReference type="RefSeq" id="WP_128767928.1">
    <property type="nucleotide sequence ID" value="NZ_RXOC01000002.1"/>
</dbReference>
<gene>
    <name evidence="2" type="ORF">EKH83_03055</name>
</gene>